<dbReference type="InterPro" id="IPR029371">
    <property type="entry name" value="TMEM101"/>
</dbReference>
<keyword evidence="1" id="KW-1133">Transmembrane helix</keyword>
<sequence length="250" mass="29038">MEKISNFCWNLPEIILARFPFISAFTLLMILAERDEKYPPIPPRLIYSHIAIFLAVGFLMSAKVKRKELSLVYAGQLLYFAYNTYTNQNLRYTEPQRIRMSVRLIGCAGIYVLFSYFQEQVKSRQLRKLGETLVGIFLIAYVYIINNTYEDKRAFLMHIPGGNWIRYFITLVLACGAISFFSGYFLRDVSISLAIVFAILTVAVDCDIQYWVNKRGMFYWNQVRVIADDLCIIIGFCLLMTRGDNKIKVD</sequence>
<dbReference type="AlphaFoldDB" id="A0A6J8CLA6"/>
<evidence type="ECO:0008006" key="4">
    <source>
        <dbReference type="Google" id="ProtNLM"/>
    </source>
</evidence>
<dbReference type="OrthoDB" id="6082754at2759"/>
<protein>
    <recommendedName>
        <fullName evidence="4">Transmembrane protein 101</fullName>
    </recommendedName>
</protein>
<dbReference type="Proteomes" id="UP000507470">
    <property type="component" value="Unassembled WGS sequence"/>
</dbReference>
<dbReference type="EMBL" id="CACVKT020005579">
    <property type="protein sequence ID" value="CAC5395832.1"/>
    <property type="molecule type" value="Genomic_DNA"/>
</dbReference>
<feature type="transmembrane region" description="Helical" evidence="1">
    <location>
        <begin position="193"/>
        <end position="212"/>
    </location>
</feature>
<evidence type="ECO:0000313" key="2">
    <source>
        <dbReference type="EMBL" id="CAC5395832.1"/>
    </source>
</evidence>
<dbReference type="PANTHER" id="PTHR31034">
    <property type="entry name" value="TRANSMEMBRANE PROTEIN 101"/>
    <property type="match status" value="1"/>
</dbReference>
<feature type="transmembrane region" description="Helical" evidence="1">
    <location>
        <begin position="218"/>
        <end position="239"/>
    </location>
</feature>
<feature type="transmembrane region" description="Helical" evidence="1">
    <location>
        <begin position="129"/>
        <end position="145"/>
    </location>
</feature>
<evidence type="ECO:0000313" key="3">
    <source>
        <dbReference type="Proteomes" id="UP000507470"/>
    </source>
</evidence>
<feature type="transmembrane region" description="Helical" evidence="1">
    <location>
        <begin position="44"/>
        <end position="62"/>
    </location>
</feature>
<name>A0A6J8CLA6_MYTCO</name>
<reference evidence="2 3" key="1">
    <citation type="submission" date="2020-06" db="EMBL/GenBank/DDBJ databases">
        <authorList>
            <person name="Li R."/>
            <person name="Bekaert M."/>
        </authorList>
    </citation>
    <scope>NUCLEOTIDE SEQUENCE [LARGE SCALE GENOMIC DNA]</scope>
    <source>
        <strain evidence="3">wild</strain>
    </source>
</reference>
<feature type="transmembrane region" description="Helical" evidence="1">
    <location>
        <begin position="98"/>
        <end position="117"/>
    </location>
</feature>
<keyword evidence="1" id="KW-0472">Membrane</keyword>
<accession>A0A6J8CLA6</accession>
<feature type="transmembrane region" description="Helical" evidence="1">
    <location>
        <begin position="165"/>
        <end position="186"/>
    </location>
</feature>
<dbReference type="GO" id="GO:0043123">
    <property type="term" value="P:positive regulation of canonical NF-kappaB signal transduction"/>
    <property type="evidence" value="ECO:0007669"/>
    <property type="project" value="TreeGrafter"/>
</dbReference>
<keyword evidence="1" id="KW-0812">Transmembrane</keyword>
<dbReference type="PANTHER" id="PTHR31034:SF2">
    <property type="entry name" value="TRANSMEMBRANE PROTEIN 101"/>
    <property type="match status" value="1"/>
</dbReference>
<evidence type="ECO:0000256" key="1">
    <source>
        <dbReference type="SAM" id="Phobius"/>
    </source>
</evidence>
<keyword evidence="3" id="KW-1185">Reference proteome</keyword>
<proteinExistence type="predicted"/>
<gene>
    <name evidence="2" type="ORF">MCOR_30457</name>
</gene>
<organism evidence="2 3">
    <name type="scientific">Mytilus coruscus</name>
    <name type="common">Sea mussel</name>
    <dbReference type="NCBI Taxonomy" id="42192"/>
    <lineage>
        <taxon>Eukaryota</taxon>
        <taxon>Metazoa</taxon>
        <taxon>Spiralia</taxon>
        <taxon>Lophotrochozoa</taxon>
        <taxon>Mollusca</taxon>
        <taxon>Bivalvia</taxon>
        <taxon>Autobranchia</taxon>
        <taxon>Pteriomorphia</taxon>
        <taxon>Mytilida</taxon>
        <taxon>Mytiloidea</taxon>
        <taxon>Mytilidae</taxon>
        <taxon>Mytilinae</taxon>
        <taxon>Mytilus</taxon>
    </lineage>
</organism>
<dbReference type="Pfam" id="PF15111">
    <property type="entry name" value="TMEM101"/>
    <property type="match status" value="1"/>
</dbReference>
<feature type="transmembrane region" description="Helical" evidence="1">
    <location>
        <begin position="7"/>
        <end position="32"/>
    </location>
</feature>